<protein>
    <submittedName>
        <fullName evidence="2">Uncharacterized protein</fullName>
    </submittedName>
</protein>
<feature type="region of interest" description="Disordered" evidence="1">
    <location>
        <begin position="161"/>
        <end position="180"/>
    </location>
</feature>
<reference evidence="2" key="1">
    <citation type="submission" date="2021-02" db="EMBL/GenBank/DDBJ databases">
        <title>First Annotated Genome of the Yellow-green Alga Tribonema minus.</title>
        <authorList>
            <person name="Mahan K.M."/>
        </authorList>
    </citation>
    <scope>NUCLEOTIDE SEQUENCE</scope>
    <source>
        <strain evidence="2">UTEX B ZZ1240</strain>
    </source>
</reference>
<dbReference type="Proteomes" id="UP000664859">
    <property type="component" value="Unassembled WGS sequence"/>
</dbReference>
<evidence type="ECO:0000256" key="1">
    <source>
        <dbReference type="SAM" id="MobiDB-lite"/>
    </source>
</evidence>
<name>A0A836CE42_9STRA</name>
<feature type="compositionally biased region" description="Basic and acidic residues" evidence="1">
    <location>
        <begin position="214"/>
        <end position="223"/>
    </location>
</feature>
<feature type="compositionally biased region" description="Basic and acidic residues" evidence="1">
    <location>
        <begin position="21"/>
        <end position="30"/>
    </location>
</feature>
<feature type="compositionally biased region" description="Acidic residues" evidence="1">
    <location>
        <begin position="45"/>
        <end position="89"/>
    </location>
</feature>
<proteinExistence type="predicted"/>
<dbReference type="EMBL" id="JAFCMP010000379">
    <property type="protein sequence ID" value="KAG5180611.1"/>
    <property type="molecule type" value="Genomic_DNA"/>
</dbReference>
<keyword evidence="3" id="KW-1185">Reference proteome</keyword>
<comment type="caution">
    <text evidence="2">The sequence shown here is derived from an EMBL/GenBank/DDBJ whole genome shotgun (WGS) entry which is preliminary data.</text>
</comment>
<evidence type="ECO:0000313" key="3">
    <source>
        <dbReference type="Proteomes" id="UP000664859"/>
    </source>
</evidence>
<feature type="region of interest" description="Disordered" evidence="1">
    <location>
        <begin position="1"/>
        <end position="140"/>
    </location>
</feature>
<evidence type="ECO:0000313" key="2">
    <source>
        <dbReference type="EMBL" id="KAG5180611.1"/>
    </source>
</evidence>
<dbReference type="AlphaFoldDB" id="A0A836CE42"/>
<dbReference type="PANTHER" id="PTHR48162">
    <property type="entry name" value="YALI0A06930P"/>
    <property type="match status" value="1"/>
</dbReference>
<dbReference type="InterPro" id="IPR053110">
    <property type="entry name" value="Ribosomal_L1-TF"/>
</dbReference>
<organism evidence="2 3">
    <name type="scientific">Tribonema minus</name>
    <dbReference type="NCBI Taxonomy" id="303371"/>
    <lineage>
        <taxon>Eukaryota</taxon>
        <taxon>Sar</taxon>
        <taxon>Stramenopiles</taxon>
        <taxon>Ochrophyta</taxon>
        <taxon>PX clade</taxon>
        <taxon>Xanthophyceae</taxon>
        <taxon>Tribonematales</taxon>
        <taxon>Tribonemataceae</taxon>
        <taxon>Tribonema</taxon>
    </lineage>
</organism>
<accession>A0A836CE42</accession>
<sequence>MSPSIRLHAAQPAGDVGVVAPRDDNRHDDHNDDDDNEADHHHDDDNEDDYHDDDEDDHDDDDEDDDKDDDDDDENDDEDEDDVDSEDAGYESPGPAKNMARVATPPPRRSFGKQKAKCPAARVATPPPHRSFGKQKCPATAPPRFIRTLYAHTPVRATKPAVAPATATGARKPYSSPLSEAAARQLFQRNAVSPALHKRRRDNGKQRAVPTARAADRVNKDSDDGYDSDVVMVRDPKRPAAAVAAVADPCTRCGNSCDAPVYCGNGHVTCELCAPTMASRCDQWQQAIHHAQRAALAVWLMTDGDDGGGGGGSDPRGGGGRSDPRGAELTVIFCPGPCIESVIANWCQNTVAVERAVVAMDDKAHLRCPCCQERIEDERVRAHLPSDLQGRFHDAYMRAMMALSQAQGEREAAERHNRNVVHTLTNQIIEKCMNHTCTKCKRVWGPFDACAVLRCEFCRFRFCGLCMSEVPPRAEGQDAGKDAAHNHVRACSLNPSPGRVFVATEMIEKVWAIARVRNINAFLDGDTPPNVRRDVVRALAPHFIDTHMDVSQDGASCVLRASTRNALLAVPTLRRFVLEL</sequence>
<feature type="region of interest" description="Disordered" evidence="1">
    <location>
        <begin position="190"/>
        <end position="228"/>
    </location>
</feature>
<dbReference type="PANTHER" id="PTHR48162:SF1">
    <property type="entry name" value="RIBOSOMAL L1 DOMAIN-CONTAINING PROTEIN CG13096"/>
    <property type="match status" value="1"/>
</dbReference>
<gene>
    <name evidence="2" type="ORF">JKP88DRAFT_279478</name>
</gene>
<feature type="compositionally biased region" description="Low complexity" evidence="1">
    <location>
        <begin position="161"/>
        <end position="172"/>
    </location>
</feature>